<feature type="domain" description="AAA-ATPase-like" evidence="1">
    <location>
        <begin position="7"/>
        <end position="238"/>
    </location>
</feature>
<dbReference type="SUPFAM" id="SSF52540">
    <property type="entry name" value="P-loop containing nucleoside triphosphate hydrolases"/>
    <property type="match status" value="1"/>
</dbReference>
<dbReference type="RefSeq" id="WP_186865176.1">
    <property type="nucleotide sequence ID" value="NZ_JACOPE010000001.1"/>
</dbReference>
<dbReference type="InterPro" id="IPR018631">
    <property type="entry name" value="AAA-ATPase-like_dom"/>
</dbReference>
<dbReference type="Pfam" id="PF09820">
    <property type="entry name" value="AAA-ATPase_like"/>
    <property type="match status" value="1"/>
</dbReference>
<dbReference type="InterPro" id="IPR012547">
    <property type="entry name" value="PDDEXK_9"/>
</dbReference>
<organism evidence="2 3">
    <name type="scientific">Ruminococcus hominis</name>
    <dbReference type="NCBI Taxonomy" id="2763065"/>
    <lineage>
        <taxon>Bacteria</taxon>
        <taxon>Bacillati</taxon>
        <taxon>Bacillota</taxon>
        <taxon>Clostridia</taxon>
        <taxon>Eubacteriales</taxon>
        <taxon>Oscillospiraceae</taxon>
        <taxon>Ruminococcus</taxon>
    </lineage>
</organism>
<dbReference type="EMBL" id="JACOPE010000001">
    <property type="protein sequence ID" value="MBC5683889.1"/>
    <property type="molecule type" value="Genomic_DNA"/>
</dbReference>
<keyword evidence="3" id="KW-1185">Reference proteome</keyword>
<evidence type="ECO:0000313" key="2">
    <source>
        <dbReference type="EMBL" id="MBC5683889.1"/>
    </source>
</evidence>
<dbReference type="PANTHER" id="PTHR34825">
    <property type="entry name" value="CONSERVED PROTEIN, WITH A WEAK D-GALACTARATE DEHYDRATASE/ALTRONATE HYDROLASE DOMAIN"/>
    <property type="match status" value="1"/>
</dbReference>
<dbReference type="PANTHER" id="PTHR34825:SF1">
    <property type="entry name" value="AAA-ATPASE-LIKE DOMAIN-CONTAINING PROTEIN"/>
    <property type="match status" value="1"/>
</dbReference>
<name>A0ABR7G8X2_9FIRM</name>
<gene>
    <name evidence="2" type="ORF">H8S40_09970</name>
</gene>
<evidence type="ECO:0000313" key="3">
    <source>
        <dbReference type="Proteomes" id="UP000631576"/>
    </source>
</evidence>
<reference evidence="2 3" key="1">
    <citation type="submission" date="2020-08" db="EMBL/GenBank/DDBJ databases">
        <title>Genome public.</title>
        <authorList>
            <person name="Liu C."/>
            <person name="Sun Q."/>
        </authorList>
    </citation>
    <scope>NUCLEOTIDE SEQUENCE [LARGE SCALE GENOMIC DNA]</scope>
    <source>
        <strain evidence="2 3">NSJ-13</strain>
    </source>
</reference>
<dbReference type="InterPro" id="IPR027417">
    <property type="entry name" value="P-loop_NTPase"/>
</dbReference>
<dbReference type="Proteomes" id="UP000631576">
    <property type="component" value="Unassembled WGS sequence"/>
</dbReference>
<comment type="caution">
    <text evidence="2">The sequence shown here is derived from an EMBL/GenBank/DDBJ whole genome shotgun (WGS) entry which is preliminary data.</text>
</comment>
<protein>
    <submittedName>
        <fullName evidence="2">AAA family ATPase</fullName>
    </submittedName>
</protein>
<proteinExistence type="predicted"/>
<evidence type="ECO:0000259" key="1">
    <source>
        <dbReference type="Pfam" id="PF09820"/>
    </source>
</evidence>
<sequence>MNKVISIGKQDFEQIRKKNYFYIDKTNYIQEWWESGDDVTLITRPRRFGKTLNMDMMKCFFSNQYIDRSDLFEGLSIWKNEQYRKLQGKYPVIFLTFADVKADNYDESKNSIIACINDAYQSHRYLLKSNLLTDGEKEIFRVLDEYVSNPEPTKTITNEVIFRAVKGLASCLNRYYGQKVIILLDEYDTPMQEAYVHGYWDEFTSFIRSFFNSTFKTNPYMERAIMTGITRVSKESIFSDLNNLTVITTTSERYADCFGFTEKEVFQALDDFDMGNKKKLVKTWYDGFTFGNQKDIYNPWSITNYLKEKQLRPYWAQTSSNGLINKLLQKSSPDIKEMMEELLNDRNIIVNFDEQIVFDQLEQNKNAIWSLMLASGYLKIQEIEYRGMLLTPWYHLCVTNLETMSMFYSMFQGWFHDDASNYNEFINALLNGNVKEMNAYMNDIALTTFSSFDAGKHPSGKTQPERFYHGFVLGLLVDLKERYEVKSNRESGYGRYDVMLIPTNKRDNAFILEFKVHDSEEEKKLQDTVQAALNQIEEKQYDAELLEQGIKKSQIRHYGFAFEGKKVLIDGN</sequence>
<accession>A0ABR7G8X2</accession>
<dbReference type="Pfam" id="PF08011">
    <property type="entry name" value="PDDEXK_9"/>
    <property type="match status" value="1"/>
</dbReference>